<evidence type="ECO:0000256" key="7">
    <source>
        <dbReference type="ARBA" id="ARBA00023268"/>
    </source>
</evidence>
<dbReference type="PANTHER" id="PTHR10242:SF2">
    <property type="entry name" value="N-GLYCOSYLASE_DNA LYASE"/>
    <property type="match status" value="1"/>
</dbReference>
<sequence length="302" mass="34763">MTLENVHVREFEVKDFNLKHTFESAQPITFCGDYDEQTNSLVYSEGVHVINVMHTPHSSKSRKSKITVASKDVRYAEVHFREKFRVSDNLERIYSKIDTDRFLHNSITKYRGMRLTVNDPWETTALFIISQFNNVKRIRMIAKNIIERFGTPIKGDMDNVIAKSFPTSAELAQASRADIFSCGTGFRDKYLKEAAEFCTNNMDLNALKSKSYPEIKESLMEISGVGDKVADCIALMGYGKTEACPIDVWMKRILERVYFKGKNQRISKLHEFAENHWGKYSGYAQQYLFWHGRSSLSGKATE</sequence>
<dbReference type="InterPro" id="IPR011257">
    <property type="entry name" value="DNA_glycosylase"/>
</dbReference>
<comment type="similarity">
    <text evidence="1">Belongs to the type-1 OGG1 family.</text>
</comment>
<evidence type="ECO:0000256" key="5">
    <source>
        <dbReference type="ARBA" id="ARBA00023204"/>
    </source>
</evidence>
<keyword evidence="6" id="KW-0456">Lyase</keyword>
<name>T1AY55_9ZZZZ</name>
<keyword evidence="4" id="KW-0378">Hydrolase</keyword>
<keyword evidence="5" id="KW-0234">DNA repair</keyword>
<evidence type="ECO:0000256" key="4">
    <source>
        <dbReference type="ARBA" id="ARBA00022801"/>
    </source>
</evidence>
<dbReference type="GO" id="GO:0006289">
    <property type="term" value="P:nucleotide-excision repair"/>
    <property type="evidence" value="ECO:0007669"/>
    <property type="project" value="InterPro"/>
</dbReference>
<evidence type="ECO:0000256" key="3">
    <source>
        <dbReference type="ARBA" id="ARBA00022763"/>
    </source>
</evidence>
<comment type="caution">
    <text evidence="11">The sequence shown here is derived from an EMBL/GenBank/DDBJ whole genome shotgun (WGS) entry which is preliminary data.</text>
</comment>
<dbReference type="Pfam" id="PF00730">
    <property type="entry name" value="HhH-GPD"/>
    <property type="match status" value="1"/>
</dbReference>
<keyword evidence="3" id="KW-0227">DNA damage</keyword>
<dbReference type="InterPro" id="IPR052054">
    <property type="entry name" value="Oxidative_DNA_repair_enzyme"/>
</dbReference>
<protein>
    <recommendedName>
        <fullName evidence="2">DNA-(apurinic or apyrimidinic site) lyase</fullName>
        <ecNumber evidence="2">4.2.99.18</ecNumber>
    </recommendedName>
</protein>
<dbReference type="InterPro" id="IPR012904">
    <property type="entry name" value="OGG_N"/>
</dbReference>
<reference evidence="11" key="1">
    <citation type="submission" date="2013-08" db="EMBL/GenBank/DDBJ databases">
        <authorList>
            <person name="Mendez C."/>
            <person name="Richter M."/>
            <person name="Ferrer M."/>
            <person name="Sanchez J."/>
        </authorList>
    </citation>
    <scope>NUCLEOTIDE SEQUENCE</scope>
</reference>
<reference evidence="11" key="2">
    <citation type="journal article" date="2014" name="ISME J.">
        <title>Microbial stratification in low pH oxic and suboxic macroscopic growths along an acid mine drainage.</title>
        <authorList>
            <person name="Mendez-Garcia C."/>
            <person name="Mesa V."/>
            <person name="Sprenger R.R."/>
            <person name="Richter M."/>
            <person name="Diez M.S."/>
            <person name="Solano J."/>
            <person name="Bargiela R."/>
            <person name="Golyshina O.V."/>
            <person name="Manteca A."/>
            <person name="Ramos J.L."/>
            <person name="Gallego J.R."/>
            <person name="Llorente I."/>
            <person name="Martins Dos Santos V.A."/>
            <person name="Jensen O.N."/>
            <person name="Pelaez A.I."/>
            <person name="Sanchez J."/>
            <person name="Ferrer M."/>
        </authorList>
    </citation>
    <scope>NUCLEOTIDE SEQUENCE</scope>
</reference>
<dbReference type="PANTHER" id="PTHR10242">
    <property type="entry name" value="8-OXOGUANINE DNA GLYCOSYLASE"/>
    <property type="match status" value="1"/>
</dbReference>
<evidence type="ECO:0000256" key="2">
    <source>
        <dbReference type="ARBA" id="ARBA00012720"/>
    </source>
</evidence>
<dbReference type="GO" id="GO:0006284">
    <property type="term" value="P:base-excision repair"/>
    <property type="evidence" value="ECO:0007669"/>
    <property type="project" value="InterPro"/>
</dbReference>
<dbReference type="Gene3D" id="1.10.340.30">
    <property type="entry name" value="Hypothetical protein, domain 2"/>
    <property type="match status" value="1"/>
</dbReference>
<comment type="catalytic activity">
    <reaction evidence="9">
        <text>2'-deoxyribonucleotide-(2'-deoxyribose 5'-phosphate)-2'-deoxyribonucleotide-DNA = a 3'-end 2'-deoxyribonucleotide-(2,3-dehydro-2,3-deoxyribose 5'-phosphate)-DNA + a 5'-end 5'-phospho-2'-deoxyribonucleoside-DNA + H(+)</text>
        <dbReference type="Rhea" id="RHEA:66592"/>
        <dbReference type="Rhea" id="RHEA-COMP:13180"/>
        <dbReference type="Rhea" id="RHEA-COMP:16897"/>
        <dbReference type="Rhea" id="RHEA-COMP:17067"/>
        <dbReference type="ChEBI" id="CHEBI:15378"/>
        <dbReference type="ChEBI" id="CHEBI:136412"/>
        <dbReference type="ChEBI" id="CHEBI:157695"/>
        <dbReference type="ChEBI" id="CHEBI:167181"/>
        <dbReference type="EC" id="4.2.99.18"/>
    </reaction>
</comment>
<evidence type="ECO:0000256" key="8">
    <source>
        <dbReference type="ARBA" id="ARBA00023295"/>
    </source>
</evidence>
<dbReference type="GO" id="GO:0003684">
    <property type="term" value="F:damaged DNA binding"/>
    <property type="evidence" value="ECO:0007669"/>
    <property type="project" value="InterPro"/>
</dbReference>
<dbReference type="Gene3D" id="1.10.1670.10">
    <property type="entry name" value="Helix-hairpin-Helix base-excision DNA repair enzymes (C-terminal)"/>
    <property type="match status" value="1"/>
</dbReference>
<evidence type="ECO:0000259" key="10">
    <source>
        <dbReference type="SMART" id="SM00478"/>
    </source>
</evidence>
<dbReference type="InterPro" id="IPR003265">
    <property type="entry name" value="HhH-GPD_domain"/>
</dbReference>
<evidence type="ECO:0000256" key="1">
    <source>
        <dbReference type="ARBA" id="ARBA00010679"/>
    </source>
</evidence>
<dbReference type="GO" id="GO:0008534">
    <property type="term" value="F:oxidized purine nucleobase lesion DNA N-glycosylase activity"/>
    <property type="evidence" value="ECO:0007669"/>
    <property type="project" value="InterPro"/>
</dbReference>
<organism evidence="11">
    <name type="scientific">mine drainage metagenome</name>
    <dbReference type="NCBI Taxonomy" id="410659"/>
    <lineage>
        <taxon>unclassified sequences</taxon>
        <taxon>metagenomes</taxon>
        <taxon>ecological metagenomes</taxon>
    </lineage>
</organism>
<dbReference type="InterPro" id="IPR023170">
    <property type="entry name" value="HhH_base_excis_C"/>
</dbReference>
<feature type="domain" description="HhH-GPD" evidence="10">
    <location>
        <begin position="129"/>
        <end position="294"/>
    </location>
</feature>
<dbReference type="SUPFAM" id="SSF48150">
    <property type="entry name" value="DNA-glycosylase"/>
    <property type="match status" value="1"/>
</dbReference>
<keyword evidence="7" id="KW-0511">Multifunctional enzyme</keyword>
<evidence type="ECO:0000256" key="9">
    <source>
        <dbReference type="ARBA" id="ARBA00044632"/>
    </source>
</evidence>
<dbReference type="EC" id="4.2.99.18" evidence="2"/>
<dbReference type="Gene3D" id="3.30.310.260">
    <property type="match status" value="1"/>
</dbReference>
<dbReference type="Pfam" id="PF07934">
    <property type="entry name" value="OGG_N"/>
    <property type="match status" value="1"/>
</dbReference>
<dbReference type="EMBL" id="AUZZ01006213">
    <property type="protein sequence ID" value="EQD47015.1"/>
    <property type="molecule type" value="Genomic_DNA"/>
</dbReference>
<dbReference type="GO" id="GO:0140078">
    <property type="term" value="F:class I DNA-(apurinic or apyrimidinic site) endonuclease activity"/>
    <property type="evidence" value="ECO:0007669"/>
    <property type="project" value="UniProtKB-EC"/>
</dbReference>
<dbReference type="AlphaFoldDB" id="T1AY55"/>
<evidence type="ECO:0000256" key="6">
    <source>
        <dbReference type="ARBA" id="ARBA00023239"/>
    </source>
</evidence>
<gene>
    <name evidence="11" type="ORF">B2A_08623</name>
</gene>
<proteinExistence type="inferred from homology"/>
<dbReference type="SMART" id="SM00478">
    <property type="entry name" value="ENDO3c"/>
    <property type="match status" value="1"/>
</dbReference>
<accession>T1AY55</accession>
<evidence type="ECO:0000313" key="11">
    <source>
        <dbReference type="EMBL" id="EQD47015.1"/>
    </source>
</evidence>
<keyword evidence="8" id="KW-0326">Glycosidase</keyword>
<dbReference type="CDD" id="cd00056">
    <property type="entry name" value="ENDO3c"/>
    <property type="match status" value="1"/>
</dbReference>